<accession>A0A8E0S5R4</accession>
<dbReference type="AlphaFoldDB" id="A0A8E0S5R4"/>
<proteinExistence type="predicted"/>
<gene>
    <name evidence="2" type="ORF">FBUS_03332</name>
</gene>
<organism evidence="2 3">
    <name type="scientific">Fasciolopsis buskii</name>
    <dbReference type="NCBI Taxonomy" id="27845"/>
    <lineage>
        <taxon>Eukaryota</taxon>
        <taxon>Metazoa</taxon>
        <taxon>Spiralia</taxon>
        <taxon>Lophotrochozoa</taxon>
        <taxon>Platyhelminthes</taxon>
        <taxon>Trematoda</taxon>
        <taxon>Digenea</taxon>
        <taxon>Plagiorchiida</taxon>
        <taxon>Echinostomata</taxon>
        <taxon>Echinostomatoidea</taxon>
        <taxon>Fasciolidae</taxon>
        <taxon>Fasciolopsis</taxon>
    </lineage>
</organism>
<comment type="caution">
    <text evidence="2">The sequence shown here is derived from an EMBL/GenBank/DDBJ whole genome shotgun (WGS) entry which is preliminary data.</text>
</comment>
<sequence length="334" mass="36872">MWVSYVACVGLVWFCGSEGPCGGMHERVQASKSFKTRLHYSTNPGFVNTAGVIENITVDDGRGGSGLQSLLSACPTQYLRSPPSAVIRPKPTSILPSNKMKKSVVTTRVSSMPSLINLINANQLTTSPIHISKSLSLSSLNELHMISSLHLETQTIATDEIQNYRADLVHPSDMQTCMFNSPQTRFGCSSYTDSASSNTHGTSDLYFLMRPTLVTPVSPSPCRCHTNPLNTQSLMQKSYPNRYFDWSGSPGLVTSNTIECQTKPQLPSLICPLFDQPHPTTSCHPGTCPNMSVRDSHSQNYNEIKNYPAEQRSHLATFVDYQQGSNQYSSWYQT</sequence>
<evidence type="ECO:0000256" key="1">
    <source>
        <dbReference type="SAM" id="SignalP"/>
    </source>
</evidence>
<name>A0A8E0S5R4_9TREM</name>
<feature type="chain" id="PRO_5034959336" evidence="1">
    <location>
        <begin position="24"/>
        <end position="334"/>
    </location>
</feature>
<keyword evidence="3" id="KW-1185">Reference proteome</keyword>
<dbReference type="EMBL" id="LUCM01000727">
    <property type="protein sequence ID" value="KAA0200116.1"/>
    <property type="molecule type" value="Genomic_DNA"/>
</dbReference>
<feature type="signal peptide" evidence="1">
    <location>
        <begin position="1"/>
        <end position="23"/>
    </location>
</feature>
<dbReference type="Proteomes" id="UP000728185">
    <property type="component" value="Unassembled WGS sequence"/>
</dbReference>
<keyword evidence="1" id="KW-0732">Signal</keyword>
<evidence type="ECO:0000313" key="2">
    <source>
        <dbReference type="EMBL" id="KAA0200116.1"/>
    </source>
</evidence>
<reference evidence="2" key="1">
    <citation type="submission" date="2019-05" db="EMBL/GenBank/DDBJ databases">
        <title>Annotation for the trematode Fasciolopsis buski.</title>
        <authorList>
            <person name="Choi Y.-J."/>
        </authorList>
    </citation>
    <scope>NUCLEOTIDE SEQUENCE</scope>
    <source>
        <strain evidence="2">HT</strain>
        <tissue evidence="2">Whole worm</tissue>
    </source>
</reference>
<dbReference type="OrthoDB" id="10456233at2759"/>
<evidence type="ECO:0000313" key="3">
    <source>
        <dbReference type="Proteomes" id="UP000728185"/>
    </source>
</evidence>
<protein>
    <submittedName>
        <fullName evidence="2">Uncharacterized protein</fullName>
    </submittedName>
</protein>